<dbReference type="PANTHER" id="PTHR42923">
    <property type="entry name" value="PROTOPORPHYRINOGEN OXIDASE"/>
    <property type="match status" value="1"/>
</dbReference>
<dbReference type="EMBL" id="OZ020104">
    <property type="protein sequence ID" value="CAK9279199.1"/>
    <property type="molecule type" value="Genomic_DNA"/>
</dbReference>
<dbReference type="Proteomes" id="UP001497444">
    <property type="component" value="Chromosome 5"/>
</dbReference>
<dbReference type="Proteomes" id="UP001497444">
    <property type="component" value="Chromosome 4"/>
</dbReference>
<evidence type="ECO:0000313" key="3">
    <source>
        <dbReference type="EMBL" id="CAK9273831.1"/>
    </source>
</evidence>
<feature type="domain" description="Amine oxidase" evidence="1">
    <location>
        <begin position="68"/>
        <end position="156"/>
    </location>
</feature>
<organism evidence="4 5">
    <name type="scientific">Sphagnum jensenii</name>
    <dbReference type="NCBI Taxonomy" id="128206"/>
    <lineage>
        <taxon>Eukaryota</taxon>
        <taxon>Viridiplantae</taxon>
        <taxon>Streptophyta</taxon>
        <taxon>Embryophyta</taxon>
        <taxon>Bryophyta</taxon>
        <taxon>Sphagnophytina</taxon>
        <taxon>Sphagnopsida</taxon>
        <taxon>Sphagnales</taxon>
        <taxon>Sphagnaceae</taxon>
        <taxon>Sphagnum</taxon>
    </lineage>
</organism>
<sequence>MPICNWICHTAVGVRRSQRSFSLLDSIVFELSPPHSRRRRRFMPFCNWMCHTAVISGKCQRSLSFLEGYEVTLLEAGAQPGGLVAGWKTASGRSVEVGIHGFWYPYQNIFSLVDELGLEPFTTWTRSAQYSPNGLEVESPIFQALPQLPSPLGTFVYTQVMPLALLCSGFHEPLY</sequence>
<keyword evidence="5" id="KW-1185">Reference proteome</keyword>
<dbReference type="Gene3D" id="3.50.50.60">
    <property type="entry name" value="FAD/NAD(P)-binding domain"/>
    <property type="match status" value="1"/>
</dbReference>
<accession>A0ABP0XJA8</accession>
<dbReference type="InterPro" id="IPR002937">
    <property type="entry name" value="Amino_oxidase"/>
</dbReference>
<dbReference type="InterPro" id="IPR036188">
    <property type="entry name" value="FAD/NAD-bd_sf"/>
</dbReference>
<proteinExistence type="predicted"/>
<evidence type="ECO:0000313" key="2">
    <source>
        <dbReference type="EMBL" id="CAK9272228.1"/>
    </source>
</evidence>
<dbReference type="PANTHER" id="PTHR42923:SF24">
    <property type="entry name" value="OS04G0560500 PROTEIN"/>
    <property type="match status" value="1"/>
</dbReference>
<evidence type="ECO:0000313" key="4">
    <source>
        <dbReference type="EMBL" id="CAK9279199.1"/>
    </source>
</evidence>
<evidence type="ECO:0000313" key="5">
    <source>
        <dbReference type="Proteomes" id="UP001497444"/>
    </source>
</evidence>
<evidence type="ECO:0000259" key="1">
    <source>
        <dbReference type="Pfam" id="PF01593"/>
    </source>
</evidence>
<dbReference type="Pfam" id="PF01593">
    <property type="entry name" value="Amino_oxidase"/>
    <property type="match status" value="1"/>
</dbReference>
<reference evidence="4" key="1">
    <citation type="submission" date="2024-02" db="EMBL/GenBank/DDBJ databases">
        <authorList>
            <consortium name="ELIXIR-Norway"/>
            <consortium name="Elixir Norway"/>
        </authorList>
    </citation>
    <scope>NUCLEOTIDE SEQUENCE</scope>
</reference>
<dbReference type="EMBL" id="OZ020099">
    <property type="protein sequence ID" value="CAK9272228.1"/>
    <property type="molecule type" value="Genomic_DNA"/>
</dbReference>
<protein>
    <recommendedName>
        <fullName evidence="1">Amine oxidase domain-containing protein</fullName>
    </recommendedName>
</protein>
<dbReference type="SUPFAM" id="SSF51905">
    <property type="entry name" value="FAD/NAD(P)-binding domain"/>
    <property type="match status" value="1"/>
</dbReference>
<name>A0ABP0XJA8_9BRYO</name>
<dbReference type="EMBL" id="OZ020100">
    <property type="protein sequence ID" value="CAK9273831.1"/>
    <property type="molecule type" value="Genomic_DNA"/>
</dbReference>
<dbReference type="Proteomes" id="UP001497444">
    <property type="component" value="Chromosome 9"/>
</dbReference>
<gene>
    <name evidence="2" type="ORF">CSSPJE1EN1_LOCUS17706</name>
    <name evidence="3" type="ORF">CSSPJE1EN1_LOCUS19309</name>
    <name evidence="4" type="ORF">CSSPJE1EN1_LOCUS24677</name>
</gene>
<dbReference type="InterPro" id="IPR050464">
    <property type="entry name" value="Zeta_carotene_desat/Oxidored"/>
</dbReference>